<evidence type="ECO:0000256" key="2">
    <source>
        <dbReference type="SAM" id="MobiDB-lite"/>
    </source>
</evidence>
<organism evidence="3 4">
    <name type="scientific">Thalassiosira oceanica</name>
    <name type="common">Marine diatom</name>
    <dbReference type="NCBI Taxonomy" id="159749"/>
    <lineage>
        <taxon>Eukaryota</taxon>
        <taxon>Sar</taxon>
        <taxon>Stramenopiles</taxon>
        <taxon>Ochrophyta</taxon>
        <taxon>Bacillariophyta</taxon>
        <taxon>Coscinodiscophyceae</taxon>
        <taxon>Thalassiosirophycidae</taxon>
        <taxon>Thalassiosirales</taxon>
        <taxon>Thalassiosiraceae</taxon>
        <taxon>Thalassiosira</taxon>
    </lineage>
</organism>
<feature type="compositionally biased region" description="Polar residues" evidence="2">
    <location>
        <begin position="10"/>
        <end position="21"/>
    </location>
</feature>
<evidence type="ECO:0000256" key="1">
    <source>
        <dbReference type="SAM" id="Coils"/>
    </source>
</evidence>
<feature type="compositionally biased region" description="Basic and acidic residues" evidence="2">
    <location>
        <begin position="284"/>
        <end position="296"/>
    </location>
</feature>
<gene>
    <name evidence="3" type="ORF">THAOC_00912</name>
</gene>
<sequence length="324" mass="36130">MFGFLPTAAGNGNHQSTTGYVNNDYDGPPERNKVARIPQVKVKSWKAALVEAQNTIATLNAKLEQECRRAEENAEIAFQLQEERDEALSSLDDARSMITNINGKLETASEERDDALSRLSKAKTVIGELLSEQIETRQNMQENDANHPQERDLELESEIARITTRSTQLQEERDSALENLKVAESNAVELTKQIHAIKNEAQLTRQQDEKRIHQLQNLAKQHAETFDPNAIKDGNKIEHDSQAANVNQTAIQELRDKVSSLEADLVDAHKNKIGIGKNASTAVERNRGHGSGHEDAESVIANLNEQLGSLRAQRRQDVSTMEET</sequence>
<reference evidence="3 4" key="1">
    <citation type="journal article" date="2012" name="Genome Biol.">
        <title>Genome and low-iron response of an oceanic diatom adapted to chronic iron limitation.</title>
        <authorList>
            <person name="Lommer M."/>
            <person name="Specht M."/>
            <person name="Roy A.S."/>
            <person name="Kraemer L."/>
            <person name="Andreson R."/>
            <person name="Gutowska M.A."/>
            <person name="Wolf J."/>
            <person name="Bergner S.V."/>
            <person name="Schilhabel M.B."/>
            <person name="Klostermeier U.C."/>
            <person name="Beiko R.G."/>
            <person name="Rosenstiel P."/>
            <person name="Hippler M."/>
            <person name="Laroche J."/>
        </authorList>
    </citation>
    <scope>NUCLEOTIDE SEQUENCE [LARGE SCALE GENOMIC DNA]</scope>
    <source>
        <strain evidence="3 4">CCMP1005</strain>
    </source>
</reference>
<dbReference type="Proteomes" id="UP000266841">
    <property type="component" value="Unassembled WGS sequence"/>
</dbReference>
<protein>
    <submittedName>
        <fullName evidence="3">Uncharacterized protein</fullName>
    </submittedName>
</protein>
<comment type="caution">
    <text evidence="3">The sequence shown here is derived from an EMBL/GenBank/DDBJ whole genome shotgun (WGS) entry which is preliminary data.</text>
</comment>
<feature type="region of interest" description="Disordered" evidence="2">
    <location>
        <begin position="277"/>
        <end position="299"/>
    </location>
</feature>
<evidence type="ECO:0000313" key="3">
    <source>
        <dbReference type="EMBL" id="EJK77266.1"/>
    </source>
</evidence>
<keyword evidence="1" id="KW-0175">Coiled coil</keyword>
<proteinExistence type="predicted"/>
<accession>K0TNM3</accession>
<feature type="coiled-coil region" evidence="1">
    <location>
        <begin position="42"/>
        <end position="125"/>
    </location>
</feature>
<keyword evidence="4" id="KW-1185">Reference proteome</keyword>
<dbReference type="AlphaFoldDB" id="K0TNM3"/>
<dbReference type="EMBL" id="AGNL01001094">
    <property type="protein sequence ID" value="EJK77266.1"/>
    <property type="molecule type" value="Genomic_DNA"/>
</dbReference>
<feature type="coiled-coil region" evidence="1">
    <location>
        <begin position="159"/>
        <end position="225"/>
    </location>
</feature>
<feature type="region of interest" description="Disordered" evidence="2">
    <location>
        <begin position="1"/>
        <end position="22"/>
    </location>
</feature>
<feature type="non-terminal residue" evidence="3">
    <location>
        <position position="324"/>
    </location>
</feature>
<name>K0TNM3_THAOC</name>
<evidence type="ECO:0000313" key="4">
    <source>
        <dbReference type="Proteomes" id="UP000266841"/>
    </source>
</evidence>
<dbReference type="OrthoDB" id="10255522at2759"/>